<evidence type="ECO:0000313" key="2">
    <source>
        <dbReference type="Proteomes" id="UP000183832"/>
    </source>
</evidence>
<proteinExistence type="predicted"/>
<gene>
    <name evidence="1" type="ORF">CLUMA_CG016720</name>
</gene>
<evidence type="ECO:0000313" key="1">
    <source>
        <dbReference type="EMBL" id="CRL03573.1"/>
    </source>
</evidence>
<dbReference type="Proteomes" id="UP000183832">
    <property type="component" value="Unassembled WGS sequence"/>
</dbReference>
<dbReference type="AlphaFoldDB" id="A0A1J1ITL1"/>
<protein>
    <submittedName>
        <fullName evidence="1">CLUMA_CG016720, isoform A</fullName>
    </submittedName>
</protein>
<sequence>MKFSNVLLGIVGLTPTQFRFCFQDLKKSFIFLLLDISQKDFKVSDYSVYIVANPMKIFLTCSRRAMAQLD</sequence>
<keyword evidence="2" id="KW-1185">Reference proteome</keyword>
<reference evidence="1 2" key="1">
    <citation type="submission" date="2015-04" db="EMBL/GenBank/DDBJ databases">
        <authorList>
            <person name="Syromyatnikov M.Y."/>
            <person name="Popov V.N."/>
        </authorList>
    </citation>
    <scope>NUCLEOTIDE SEQUENCE [LARGE SCALE GENOMIC DNA]</scope>
</reference>
<accession>A0A1J1ITL1</accession>
<organism evidence="1 2">
    <name type="scientific">Clunio marinus</name>
    <dbReference type="NCBI Taxonomy" id="568069"/>
    <lineage>
        <taxon>Eukaryota</taxon>
        <taxon>Metazoa</taxon>
        <taxon>Ecdysozoa</taxon>
        <taxon>Arthropoda</taxon>
        <taxon>Hexapoda</taxon>
        <taxon>Insecta</taxon>
        <taxon>Pterygota</taxon>
        <taxon>Neoptera</taxon>
        <taxon>Endopterygota</taxon>
        <taxon>Diptera</taxon>
        <taxon>Nematocera</taxon>
        <taxon>Chironomoidea</taxon>
        <taxon>Chironomidae</taxon>
        <taxon>Clunio</taxon>
    </lineage>
</organism>
<name>A0A1J1ITL1_9DIPT</name>
<dbReference type="EMBL" id="CVRI01000059">
    <property type="protein sequence ID" value="CRL03573.1"/>
    <property type="molecule type" value="Genomic_DNA"/>
</dbReference>